<reference evidence="2" key="1">
    <citation type="submission" date="2023-03" db="EMBL/GenBank/DDBJ databases">
        <title>Massive genome expansion in bonnet fungi (Mycena s.s.) driven by repeated elements and novel gene families across ecological guilds.</title>
        <authorList>
            <consortium name="Lawrence Berkeley National Laboratory"/>
            <person name="Harder C.B."/>
            <person name="Miyauchi S."/>
            <person name="Viragh M."/>
            <person name="Kuo A."/>
            <person name="Thoen E."/>
            <person name="Andreopoulos B."/>
            <person name="Lu D."/>
            <person name="Skrede I."/>
            <person name="Drula E."/>
            <person name="Henrissat B."/>
            <person name="Morin E."/>
            <person name="Kohler A."/>
            <person name="Barry K."/>
            <person name="LaButti K."/>
            <person name="Morin E."/>
            <person name="Salamov A."/>
            <person name="Lipzen A."/>
            <person name="Mereny Z."/>
            <person name="Hegedus B."/>
            <person name="Baldrian P."/>
            <person name="Stursova M."/>
            <person name="Weitz H."/>
            <person name="Taylor A."/>
            <person name="Grigoriev I.V."/>
            <person name="Nagy L.G."/>
            <person name="Martin F."/>
            <person name="Kauserud H."/>
        </authorList>
    </citation>
    <scope>NUCLEOTIDE SEQUENCE</scope>
    <source>
        <strain evidence="2">CBHHK002</strain>
    </source>
</reference>
<gene>
    <name evidence="2" type="ORF">DFH08DRAFT_902892</name>
</gene>
<organism evidence="2 3">
    <name type="scientific">Mycena albidolilacea</name>
    <dbReference type="NCBI Taxonomy" id="1033008"/>
    <lineage>
        <taxon>Eukaryota</taxon>
        <taxon>Fungi</taxon>
        <taxon>Dikarya</taxon>
        <taxon>Basidiomycota</taxon>
        <taxon>Agaricomycotina</taxon>
        <taxon>Agaricomycetes</taxon>
        <taxon>Agaricomycetidae</taxon>
        <taxon>Agaricales</taxon>
        <taxon>Marasmiineae</taxon>
        <taxon>Mycenaceae</taxon>
        <taxon>Mycena</taxon>
    </lineage>
</organism>
<comment type="caution">
    <text evidence="2">The sequence shown here is derived from an EMBL/GenBank/DDBJ whole genome shotgun (WGS) entry which is preliminary data.</text>
</comment>
<dbReference type="EMBL" id="JARIHO010000098">
    <property type="protein sequence ID" value="KAJ7304844.1"/>
    <property type="molecule type" value="Genomic_DNA"/>
</dbReference>
<accession>A0AAD7EA80</accession>
<dbReference type="AlphaFoldDB" id="A0AAD7EA80"/>
<keyword evidence="3" id="KW-1185">Reference proteome</keyword>
<evidence type="ECO:0000313" key="3">
    <source>
        <dbReference type="Proteomes" id="UP001218218"/>
    </source>
</evidence>
<dbReference type="Proteomes" id="UP001218218">
    <property type="component" value="Unassembled WGS sequence"/>
</dbReference>
<proteinExistence type="predicted"/>
<evidence type="ECO:0000313" key="2">
    <source>
        <dbReference type="EMBL" id="KAJ7304844.1"/>
    </source>
</evidence>
<name>A0AAD7EA80_9AGAR</name>
<evidence type="ECO:0000256" key="1">
    <source>
        <dbReference type="SAM" id="MobiDB-lite"/>
    </source>
</evidence>
<feature type="region of interest" description="Disordered" evidence="1">
    <location>
        <begin position="35"/>
        <end position="78"/>
    </location>
</feature>
<protein>
    <submittedName>
        <fullName evidence="2">Uncharacterized protein</fullName>
    </submittedName>
</protein>
<sequence>MSSASDWSFMTLRLDYEPSQVHHEIYMQREAELTEEEHQYGALTRHQKRQQLGHKSSSPLKQEGQDVEEAPQSTAQDAGPKIRQLYRLHGALNSQIGGFTYVDHLLGIQSESGPKFESQLQEPGLSNFFPGSGIGQRLRPQARRLGAAPQRLALRERDNMEGSAINIGKPMNRPTPCAPSFVMTYATGSKQPQLLLHSQNCCNLIVASY</sequence>